<dbReference type="PROSITE" id="PS51186">
    <property type="entry name" value="GNAT"/>
    <property type="match status" value="1"/>
</dbReference>
<dbReference type="AlphaFoldDB" id="A0AAE3DT89"/>
<protein>
    <submittedName>
        <fullName evidence="2">GNAT family N-acetyltransferase</fullName>
    </submittedName>
</protein>
<keyword evidence="3" id="KW-1185">Reference proteome</keyword>
<proteinExistence type="predicted"/>
<dbReference type="InterPro" id="IPR000182">
    <property type="entry name" value="GNAT_dom"/>
</dbReference>
<gene>
    <name evidence="2" type="ORF">LKD71_09315</name>
</gene>
<dbReference type="GO" id="GO:0016747">
    <property type="term" value="F:acyltransferase activity, transferring groups other than amino-acyl groups"/>
    <property type="evidence" value="ECO:0007669"/>
    <property type="project" value="InterPro"/>
</dbReference>
<name>A0AAE3DT89_9FIRM</name>
<evidence type="ECO:0000313" key="2">
    <source>
        <dbReference type="EMBL" id="MCC2189999.1"/>
    </source>
</evidence>
<dbReference type="SUPFAM" id="SSF55729">
    <property type="entry name" value="Acyl-CoA N-acyltransferases (Nat)"/>
    <property type="match status" value="1"/>
</dbReference>
<sequence>MDDTLIYRKIELEELNLDLFRKFERRQNVARQLQKQGDAWVEKPVSLVEEWSREDYEFLLTCLQNTIQEGGVVFGAFEGNAVKGFASISGKPFGYAGTYRDLTSLHVSRELRGRGIGTRLFHLAAGWALAMGGQKLYIAANPAIESQLFYRALGCTDAMELNEEHVKNGPTDRQMEYVL</sequence>
<dbReference type="RefSeq" id="WP_227615195.1">
    <property type="nucleotide sequence ID" value="NZ_JAJEPR010000013.1"/>
</dbReference>
<reference evidence="2 3" key="1">
    <citation type="submission" date="2021-10" db="EMBL/GenBank/DDBJ databases">
        <title>Anaerobic single-cell dispensing facilitates the cultivation of human gut bacteria.</title>
        <authorList>
            <person name="Afrizal A."/>
        </authorList>
    </citation>
    <scope>NUCLEOTIDE SEQUENCE [LARGE SCALE GENOMIC DNA]</scope>
    <source>
        <strain evidence="2 3">CLA-AA-H277</strain>
    </source>
</reference>
<dbReference type="InterPro" id="IPR016181">
    <property type="entry name" value="Acyl_CoA_acyltransferase"/>
</dbReference>
<feature type="domain" description="N-acetyltransferase" evidence="1">
    <location>
        <begin position="18"/>
        <end position="179"/>
    </location>
</feature>
<dbReference type="Gene3D" id="3.40.630.30">
    <property type="match status" value="1"/>
</dbReference>
<dbReference type="Pfam" id="PF00583">
    <property type="entry name" value="Acetyltransf_1"/>
    <property type="match status" value="1"/>
</dbReference>
<dbReference type="Proteomes" id="UP001197875">
    <property type="component" value="Unassembled WGS sequence"/>
</dbReference>
<accession>A0AAE3DT89</accession>
<comment type="caution">
    <text evidence="2">The sequence shown here is derived from an EMBL/GenBank/DDBJ whole genome shotgun (WGS) entry which is preliminary data.</text>
</comment>
<evidence type="ECO:0000313" key="3">
    <source>
        <dbReference type="Proteomes" id="UP001197875"/>
    </source>
</evidence>
<dbReference type="EMBL" id="JAJEPR010000013">
    <property type="protein sequence ID" value="MCC2189999.1"/>
    <property type="molecule type" value="Genomic_DNA"/>
</dbReference>
<dbReference type="CDD" id="cd04301">
    <property type="entry name" value="NAT_SF"/>
    <property type="match status" value="1"/>
</dbReference>
<organism evidence="2 3">
    <name type="scientific">Fusicatenibacter faecihominis</name>
    <dbReference type="NCBI Taxonomy" id="2881276"/>
    <lineage>
        <taxon>Bacteria</taxon>
        <taxon>Bacillati</taxon>
        <taxon>Bacillota</taxon>
        <taxon>Clostridia</taxon>
        <taxon>Lachnospirales</taxon>
        <taxon>Lachnospiraceae</taxon>
        <taxon>Fusicatenibacter</taxon>
    </lineage>
</organism>
<evidence type="ECO:0000259" key="1">
    <source>
        <dbReference type="PROSITE" id="PS51186"/>
    </source>
</evidence>